<dbReference type="Proteomes" id="UP001189624">
    <property type="component" value="Chromosome 4"/>
</dbReference>
<dbReference type="EMBL" id="OY731401">
    <property type="protein sequence ID" value="CAJ1948666.1"/>
    <property type="molecule type" value="Genomic_DNA"/>
</dbReference>
<name>A0AA86SPV5_9FABA</name>
<sequence length="66" mass="7673">AAKYRQEKIFEIIERTGTAESLVAQISDKERTILHEVARMDQYKGENLAGVVFRLQDELRWYDVSG</sequence>
<dbReference type="Gramene" id="rna-AYBTSS11_LOCUS13307">
    <property type="protein sequence ID" value="CAJ1948666.1"/>
    <property type="gene ID" value="gene-AYBTSS11_LOCUS13307"/>
</dbReference>
<proteinExistence type="predicted"/>
<keyword evidence="2" id="KW-1185">Reference proteome</keyword>
<feature type="non-terminal residue" evidence="1">
    <location>
        <position position="1"/>
    </location>
</feature>
<evidence type="ECO:0000313" key="1">
    <source>
        <dbReference type="EMBL" id="CAJ1948666.1"/>
    </source>
</evidence>
<accession>A0AA86SPV5</accession>
<evidence type="ECO:0000313" key="2">
    <source>
        <dbReference type="Proteomes" id="UP001189624"/>
    </source>
</evidence>
<protein>
    <submittedName>
        <fullName evidence="1">Uncharacterized protein</fullName>
    </submittedName>
</protein>
<gene>
    <name evidence="1" type="ORF">AYBTSS11_LOCUS13307</name>
</gene>
<organism evidence="1 2">
    <name type="scientific">Sphenostylis stenocarpa</name>
    <dbReference type="NCBI Taxonomy" id="92480"/>
    <lineage>
        <taxon>Eukaryota</taxon>
        <taxon>Viridiplantae</taxon>
        <taxon>Streptophyta</taxon>
        <taxon>Embryophyta</taxon>
        <taxon>Tracheophyta</taxon>
        <taxon>Spermatophyta</taxon>
        <taxon>Magnoliopsida</taxon>
        <taxon>eudicotyledons</taxon>
        <taxon>Gunneridae</taxon>
        <taxon>Pentapetalae</taxon>
        <taxon>rosids</taxon>
        <taxon>fabids</taxon>
        <taxon>Fabales</taxon>
        <taxon>Fabaceae</taxon>
        <taxon>Papilionoideae</taxon>
        <taxon>50 kb inversion clade</taxon>
        <taxon>NPAAA clade</taxon>
        <taxon>indigoferoid/millettioid clade</taxon>
        <taxon>Phaseoleae</taxon>
        <taxon>Sphenostylis</taxon>
    </lineage>
</organism>
<reference evidence="1" key="1">
    <citation type="submission" date="2023-10" db="EMBL/GenBank/DDBJ databases">
        <authorList>
            <person name="Domelevo Entfellner J.-B."/>
        </authorList>
    </citation>
    <scope>NUCLEOTIDE SEQUENCE</scope>
</reference>
<dbReference type="AlphaFoldDB" id="A0AA86SPV5"/>